<dbReference type="RefSeq" id="WP_119115232.1">
    <property type="nucleotide sequence ID" value="NZ_QWVS01000002.1"/>
</dbReference>
<comment type="caution">
    <text evidence="2">The sequence shown here is derived from an EMBL/GenBank/DDBJ whole genome shotgun (WGS) entry which is preliminary data.</text>
</comment>
<evidence type="ECO:0000259" key="1">
    <source>
        <dbReference type="Pfam" id="PF09350"/>
    </source>
</evidence>
<evidence type="ECO:0000313" key="3">
    <source>
        <dbReference type="Proteomes" id="UP000266016"/>
    </source>
</evidence>
<proteinExistence type="predicted"/>
<keyword evidence="3" id="KW-1185">Reference proteome</keyword>
<dbReference type="Proteomes" id="UP000266016">
    <property type="component" value="Unassembled WGS sequence"/>
</dbReference>
<feature type="domain" description="DnaJ homologue subfamily C member 28 conserved" evidence="1">
    <location>
        <begin position="7"/>
        <end position="73"/>
    </location>
</feature>
<evidence type="ECO:0000313" key="2">
    <source>
        <dbReference type="EMBL" id="RID89122.1"/>
    </source>
</evidence>
<gene>
    <name evidence="2" type="ORF">D1953_00695</name>
</gene>
<name>A0A398BG93_9BACI</name>
<dbReference type="AlphaFoldDB" id="A0A398BG93"/>
<reference evidence="2 3" key="1">
    <citation type="submission" date="2018-08" db="EMBL/GenBank/DDBJ databases">
        <title>Bacillus jemisoniae sp. nov., Bacillus chryseoplanitiae sp. nov., Bacillus resnikiae sp. nov., and Bacillus frankliniae sp. nov., isolated from Viking spacecraft and associated surfaces.</title>
        <authorList>
            <person name="Seuylemezian A."/>
            <person name="Vaishampayan P."/>
        </authorList>
    </citation>
    <scope>NUCLEOTIDE SEQUENCE [LARGE SCALE GENOMIC DNA]</scope>
    <source>
        <strain evidence="2 3">MA001</strain>
    </source>
</reference>
<sequence length="125" mass="14729">MDFVHIIAEEKIKQAMNDGEFNHLPGKGKPLVIEDLSAIPQDLRMAYSLLKNAKMLEDEQNYRKELMQIEDLIACCHDPEEKLVLQQKLNQKLLQFNRVLQKRNTTNSNAFKKYDTKIQMRIRKN</sequence>
<dbReference type="PANTHER" id="PTHR39158:SF1">
    <property type="entry name" value="DNAJ HOMOLOG SUBFAMILY C MEMBER 28"/>
    <property type="match status" value="1"/>
</dbReference>
<dbReference type="InterPro" id="IPR052573">
    <property type="entry name" value="DnaJ_C_subfamily_28"/>
</dbReference>
<accession>A0A398BG93</accession>
<dbReference type="EMBL" id="QWVS01000002">
    <property type="protein sequence ID" value="RID89122.1"/>
    <property type="molecule type" value="Genomic_DNA"/>
</dbReference>
<protein>
    <submittedName>
        <fullName evidence="2">DUF1992 domain-containing protein</fullName>
    </submittedName>
</protein>
<dbReference type="Pfam" id="PF09350">
    <property type="entry name" value="DJC28_CD"/>
    <property type="match status" value="1"/>
</dbReference>
<dbReference type="PANTHER" id="PTHR39158">
    <property type="entry name" value="OS08G0560600 PROTEIN"/>
    <property type="match status" value="1"/>
</dbReference>
<dbReference type="InterPro" id="IPR018961">
    <property type="entry name" value="DnaJ_homolog_subfam-C_membr-28"/>
</dbReference>
<organism evidence="2 3">
    <name type="scientific">Peribacillus asahii</name>
    <dbReference type="NCBI Taxonomy" id="228899"/>
    <lineage>
        <taxon>Bacteria</taxon>
        <taxon>Bacillati</taxon>
        <taxon>Bacillota</taxon>
        <taxon>Bacilli</taxon>
        <taxon>Bacillales</taxon>
        <taxon>Bacillaceae</taxon>
        <taxon>Peribacillus</taxon>
    </lineage>
</organism>